<name>A0A2A4FQK2_9SPHN</name>
<evidence type="ECO:0000259" key="2">
    <source>
        <dbReference type="Pfam" id="PF01551"/>
    </source>
</evidence>
<reference evidence="3 4" key="1">
    <citation type="submission" date="2017-09" db="EMBL/GenBank/DDBJ databases">
        <title>The Catabolism of 3,6-Dichlorosalicylic acid is Initiated by the Cytochrome P450 Monooxygenase DsmABC in Rhizorhabdus dicambivorans Ndbn-20.</title>
        <authorList>
            <person name="Na L."/>
        </authorList>
    </citation>
    <scope>NUCLEOTIDE SEQUENCE [LARGE SCALE GENOMIC DNA]</scope>
    <source>
        <strain evidence="3 4">Ndbn-20m</strain>
    </source>
</reference>
<dbReference type="Gene3D" id="2.70.70.10">
    <property type="entry name" value="Glucose Permease (Domain IIA)"/>
    <property type="match status" value="1"/>
</dbReference>
<dbReference type="KEGG" id="rdi:CMV14_04860"/>
<dbReference type="CDD" id="cd12797">
    <property type="entry name" value="M23_peptidase"/>
    <property type="match status" value="1"/>
</dbReference>
<dbReference type="InterPro" id="IPR016047">
    <property type="entry name" value="M23ase_b-sheet_dom"/>
</dbReference>
<gene>
    <name evidence="3" type="ORF">COO09_20355</name>
</gene>
<evidence type="ECO:0000313" key="3">
    <source>
        <dbReference type="EMBL" id="PCE40447.1"/>
    </source>
</evidence>
<dbReference type="Proteomes" id="UP000218934">
    <property type="component" value="Unassembled WGS sequence"/>
</dbReference>
<feature type="region of interest" description="Disordered" evidence="1">
    <location>
        <begin position="75"/>
        <end position="94"/>
    </location>
</feature>
<sequence length="281" mass="31754">MIPPNIALDCVLFLFLISRKWLETLRSNESKEIKLPERPYANVWQKMLLEEAEENGRARDRRDLDDYEDMLKMAGLESGLPPEPQPRATPSPAPKLDYHVGALPDFGSVTQPPPRLPYDFDLEDPLAGPGGYQVDDIVVNGRRHQRGTAYSSSDGIVMRGMTGWQNPNDHNRGLGWRTWIERPDGSRIGYGHLDPSSTLPEGTQVRRGDAIGRYGDSTNGRSTGPHVHVQAFDRNGRLIAPPEDDPFGGRGRRLRRFRERDAMHRGARYPNGHQGDDWIEE</sequence>
<organism evidence="3 4">
    <name type="scientific">Rhizorhabdus dicambivorans</name>
    <dbReference type="NCBI Taxonomy" id="1850238"/>
    <lineage>
        <taxon>Bacteria</taxon>
        <taxon>Pseudomonadati</taxon>
        <taxon>Pseudomonadota</taxon>
        <taxon>Alphaproteobacteria</taxon>
        <taxon>Sphingomonadales</taxon>
        <taxon>Sphingomonadaceae</taxon>
        <taxon>Rhizorhabdus</taxon>
    </lineage>
</organism>
<proteinExistence type="predicted"/>
<keyword evidence="4" id="KW-1185">Reference proteome</keyword>
<dbReference type="Pfam" id="PF01551">
    <property type="entry name" value="Peptidase_M23"/>
    <property type="match status" value="1"/>
</dbReference>
<dbReference type="EMBL" id="NWUF01000028">
    <property type="protein sequence ID" value="PCE40447.1"/>
    <property type="molecule type" value="Genomic_DNA"/>
</dbReference>
<evidence type="ECO:0000256" key="1">
    <source>
        <dbReference type="SAM" id="MobiDB-lite"/>
    </source>
</evidence>
<accession>A0A2A4FQK2</accession>
<feature type="compositionally biased region" description="Pro residues" evidence="1">
    <location>
        <begin position="81"/>
        <end position="93"/>
    </location>
</feature>
<evidence type="ECO:0000313" key="4">
    <source>
        <dbReference type="Proteomes" id="UP000218934"/>
    </source>
</evidence>
<dbReference type="SUPFAM" id="SSF51261">
    <property type="entry name" value="Duplicated hybrid motif"/>
    <property type="match status" value="1"/>
</dbReference>
<comment type="caution">
    <text evidence="3">The sequence shown here is derived from an EMBL/GenBank/DDBJ whole genome shotgun (WGS) entry which is preliminary data.</text>
</comment>
<dbReference type="AlphaFoldDB" id="A0A2A4FQK2"/>
<feature type="domain" description="M23ase beta-sheet core" evidence="2">
    <location>
        <begin position="149"/>
        <end position="238"/>
    </location>
</feature>
<protein>
    <submittedName>
        <fullName evidence="3">M23 family peptidase</fullName>
    </submittedName>
</protein>
<dbReference type="InterPro" id="IPR011055">
    <property type="entry name" value="Dup_hybrid_motif"/>
</dbReference>